<feature type="chain" id="PRO_5009106574" evidence="1">
    <location>
        <begin position="32"/>
        <end position="153"/>
    </location>
</feature>
<keyword evidence="1" id="KW-0732">Signal</keyword>
<accession>A0A1D8CXT1</accession>
<dbReference type="Gene3D" id="2.60.40.2470">
    <property type="entry name" value="SoxY domain"/>
    <property type="match status" value="1"/>
</dbReference>
<dbReference type="Proteomes" id="UP000095185">
    <property type="component" value="Chromosome"/>
</dbReference>
<dbReference type="InterPro" id="IPR038162">
    <property type="entry name" value="SoxY_sf"/>
</dbReference>
<dbReference type="RefSeq" id="WP_069809589.1">
    <property type="nucleotide sequence ID" value="NZ_CP017305.1"/>
</dbReference>
<sequence length="153" mass="15999">MGISRRVFCKTVAGSAASVAVLAFMPGTLMASWSEKAFSASKLDDAIAAKFGSLPIQDSTAIQIKAPEIAENGAFVPVTVSTTIPGATSISIFTPANFSPMVASFDVLPRMKPEVSLRMRMAKTDNLVVIVQAGGKLYRTVREVKVTIGGCGG</sequence>
<name>A0A1D8CXT1_CHLLM</name>
<evidence type="ECO:0000313" key="3">
    <source>
        <dbReference type="EMBL" id="AOS83740.1"/>
    </source>
</evidence>
<dbReference type="InterPro" id="IPR006311">
    <property type="entry name" value="TAT_signal"/>
</dbReference>
<keyword evidence="4" id="KW-1185">Reference proteome</keyword>
<dbReference type="PIRSF" id="PIRSF010312">
    <property type="entry name" value="Sulphur_oxidation_SoxY"/>
    <property type="match status" value="1"/>
</dbReference>
<dbReference type="AlphaFoldDB" id="A0A1D8CXT1"/>
<evidence type="ECO:0000259" key="2">
    <source>
        <dbReference type="Pfam" id="PF13501"/>
    </source>
</evidence>
<feature type="signal peptide" evidence="1">
    <location>
        <begin position="1"/>
        <end position="31"/>
    </location>
</feature>
<protein>
    <submittedName>
        <fullName evidence="3">Thiosulfate oxidation carrier protein SoxY</fullName>
    </submittedName>
</protein>
<feature type="domain" description="Ig-like SoxY" evidence="2">
    <location>
        <begin position="49"/>
        <end position="151"/>
    </location>
</feature>
<evidence type="ECO:0000313" key="4">
    <source>
        <dbReference type="Proteomes" id="UP000095185"/>
    </source>
</evidence>
<dbReference type="EMBL" id="CP017305">
    <property type="protein sequence ID" value="AOS83740.1"/>
    <property type="molecule type" value="Genomic_DNA"/>
</dbReference>
<dbReference type="NCBIfam" id="TIGR04488">
    <property type="entry name" value="SoxY_true_GGCGG"/>
    <property type="match status" value="1"/>
</dbReference>
<dbReference type="InterPro" id="IPR032711">
    <property type="entry name" value="SoxY"/>
</dbReference>
<dbReference type="PROSITE" id="PS51318">
    <property type="entry name" value="TAT"/>
    <property type="match status" value="1"/>
</dbReference>
<dbReference type="KEGG" id="clz:BIU88_05995"/>
<dbReference type="OrthoDB" id="9798154at2"/>
<evidence type="ECO:0000256" key="1">
    <source>
        <dbReference type="SAM" id="SignalP"/>
    </source>
</evidence>
<proteinExistence type="predicted"/>
<reference evidence="3" key="1">
    <citation type="submission" date="2016-09" db="EMBL/GenBank/DDBJ databases">
        <title>Genome sequence of Chlorobaculum limnaeum.</title>
        <authorList>
            <person name="Liu Z."/>
            <person name="Tank M."/>
            <person name="Bryant D.A."/>
        </authorList>
    </citation>
    <scope>NUCLEOTIDE SEQUENCE [LARGE SCALE GENOMIC DNA]</scope>
    <source>
        <strain evidence="3">DSM 1677</strain>
    </source>
</reference>
<dbReference type="Pfam" id="PF13501">
    <property type="entry name" value="SoxY"/>
    <property type="match status" value="1"/>
</dbReference>
<dbReference type="STRING" id="274537.BIU88_05995"/>
<gene>
    <name evidence="3" type="ORF">BIU88_05995</name>
</gene>
<organism evidence="3 4">
    <name type="scientific">Chlorobaculum limnaeum</name>
    <dbReference type="NCBI Taxonomy" id="274537"/>
    <lineage>
        <taxon>Bacteria</taxon>
        <taxon>Pseudomonadati</taxon>
        <taxon>Chlorobiota</taxon>
        <taxon>Chlorobiia</taxon>
        <taxon>Chlorobiales</taxon>
        <taxon>Chlorobiaceae</taxon>
        <taxon>Chlorobaculum</taxon>
    </lineage>
</organism>
<dbReference type="InterPro" id="IPR016568">
    <property type="entry name" value="Sulphur_oxidation_SoxY"/>
</dbReference>